<reference evidence="2 3" key="1">
    <citation type="submission" date="2020-08" db="EMBL/GenBank/DDBJ databases">
        <title>Genomic Encyclopedia of Type Strains, Phase IV (KMG-IV): sequencing the most valuable type-strain genomes for metagenomic binning, comparative biology and taxonomic classification.</title>
        <authorList>
            <person name="Goeker M."/>
        </authorList>
    </citation>
    <scope>NUCLEOTIDE SEQUENCE [LARGE SCALE GENOMIC DNA]</scope>
    <source>
        <strain evidence="2 3">DSM 23447</strain>
    </source>
</reference>
<keyword evidence="1" id="KW-0812">Transmembrane</keyword>
<keyword evidence="3" id="KW-1185">Reference proteome</keyword>
<proteinExistence type="predicted"/>
<name>A0A7W6NCI5_9HYPH</name>
<keyword evidence="1" id="KW-0472">Membrane</keyword>
<protein>
    <submittedName>
        <fullName evidence="2">Uncharacterized protein</fullName>
    </submittedName>
</protein>
<organism evidence="2 3">
    <name type="scientific">Devosia subaequoris</name>
    <dbReference type="NCBI Taxonomy" id="395930"/>
    <lineage>
        <taxon>Bacteria</taxon>
        <taxon>Pseudomonadati</taxon>
        <taxon>Pseudomonadota</taxon>
        <taxon>Alphaproteobacteria</taxon>
        <taxon>Hyphomicrobiales</taxon>
        <taxon>Devosiaceae</taxon>
        <taxon>Devosia</taxon>
    </lineage>
</organism>
<evidence type="ECO:0000313" key="3">
    <source>
        <dbReference type="Proteomes" id="UP000547011"/>
    </source>
</evidence>
<dbReference type="AlphaFoldDB" id="A0A7W6NCI5"/>
<feature type="transmembrane region" description="Helical" evidence="1">
    <location>
        <begin position="40"/>
        <end position="63"/>
    </location>
</feature>
<evidence type="ECO:0000313" key="2">
    <source>
        <dbReference type="EMBL" id="MBB4053694.1"/>
    </source>
</evidence>
<gene>
    <name evidence="2" type="ORF">GGR20_003356</name>
</gene>
<keyword evidence="1" id="KW-1133">Transmembrane helix</keyword>
<accession>A0A7W6NCI5</accession>
<sequence length="111" mass="13182">MTKKSSLIALGLQLALVVATLAMALVGREWRPEWLEQAFMASAIAFLLLTPFGLMSIFFTYGYRFLAERQIYRDEVIRRLARGYPETLLMWREARDDIWRKHSSRDPYWRH</sequence>
<comment type="caution">
    <text evidence="2">The sequence shown here is derived from an EMBL/GenBank/DDBJ whole genome shotgun (WGS) entry which is preliminary data.</text>
</comment>
<evidence type="ECO:0000256" key="1">
    <source>
        <dbReference type="SAM" id="Phobius"/>
    </source>
</evidence>
<dbReference type="RefSeq" id="WP_183312464.1">
    <property type="nucleotide sequence ID" value="NZ_JACIEW010000010.1"/>
</dbReference>
<dbReference type="EMBL" id="JACIEW010000010">
    <property type="protein sequence ID" value="MBB4053694.1"/>
    <property type="molecule type" value="Genomic_DNA"/>
</dbReference>
<dbReference type="Proteomes" id="UP000547011">
    <property type="component" value="Unassembled WGS sequence"/>
</dbReference>